<dbReference type="EMBL" id="BLXT01002363">
    <property type="protein sequence ID" value="GFN93671.1"/>
    <property type="molecule type" value="Genomic_DNA"/>
</dbReference>
<dbReference type="AlphaFoldDB" id="A0AAV3ZGQ9"/>
<protein>
    <submittedName>
        <fullName evidence="2">Uncharacterized protein</fullName>
    </submittedName>
</protein>
<reference evidence="2 3" key="1">
    <citation type="journal article" date="2021" name="Elife">
        <title>Chloroplast acquisition without the gene transfer in kleptoplastic sea slugs, Plakobranchus ocellatus.</title>
        <authorList>
            <person name="Maeda T."/>
            <person name="Takahashi S."/>
            <person name="Yoshida T."/>
            <person name="Shimamura S."/>
            <person name="Takaki Y."/>
            <person name="Nagai Y."/>
            <person name="Toyoda A."/>
            <person name="Suzuki Y."/>
            <person name="Arimoto A."/>
            <person name="Ishii H."/>
            <person name="Satoh N."/>
            <person name="Nishiyama T."/>
            <person name="Hasebe M."/>
            <person name="Maruyama T."/>
            <person name="Minagawa J."/>
            <person name="Obokata J."/>
            <person name="Shigenobu S."/>
        </authorList>
    </citation>
    <scope>NUCLEOTIDE SEQUENCE [LARGE SCALE GENOMIC DNA]</scope>
</reference>
<dbReference type="Proteomes" id="UP000735302">
    <property type="component" value="Unassembled WGS sequence"/>
</dbReference>
<accession>A0AAV3ZGQ9</accession>
<feature type="region of interest" description="Disordered" evidence="1">
    <location>
        <begin position="152"/>
        <end position="172"/>
    </location>
</feature>
<organism evidence="2 3">
    <name type="scientific">Plakobranchus ocellatus</name>
    <dbReference type="NCBI Taxonomy" id="259542"/>
    <lineage>
        <taxon>Eukaryota</taxon>
        <taxon>Metazoa</taxon>
        <taxon>Spiralia</taxon>
        <taxon>Lophotrochozoa</taxon>
        <taxon>Mollusca</taxon>
        <taxon>Gastropoda</taxon>
        <taxon>Heterobranchia</taxon>
        <taxon>Euthyneura</taxon>
        <taxon>Panpulmonata</taxon>
        <taxon>Sacoglossa</taxon>
        <taxon>Placobranchoidea</taxon>
        <taxon>Plakobranchidae</taxon>
        <taxon>Plakobranchus</taxon>
    </lineage>
</organism>
<evidence type="ECO:0000313" key="2">
    <source>
        <dbReference type="EMBL" id="GFN93671.1"/>
    </source>
</evidence>
<proteinExistence type="predicted"/>
<name>A0AAV3ZGQ9_9GAST</name>
<sequence length="252" mass="27927">MLPARGSSLPNYTALPVCDPTAQERKTASSLFVQYACRKRSSAMAADWLNGCLSLSSVFTGAETAGRRVIGEEDADTSKETKFQAALQMLAQPDPRKIIHVPRNLSSKSVKAKKKLLAIQKTINVSLLGTADQRKKLAVFIRLSLALKVINSNNNSNSNNNNNNNDNKKNNNNIKFTWERWLTGRAVGYQVKRSEARIQVRAESIFHCSSVSTQQEMGSESKGGEESNGKLPHNVVRQEQSGPYSWFPDAWI</sequence>
<feature type="region of interest" description="Disordered" evidence="1">
    <location>
        <begin position="211"/>
        <end position="241"/>
    </location>
</feature>
<gene>
    <name evidence="2" type="ORF">PoB_002017700</name>
</gene>
<keyword evidence="3" id="KW-1185">Reference proteome</keyword>
<comment type="caution">
    <text evidence="2">The sequence shown here is derived from an EMBL/GenBank/DDBJ whole genome shotgun (WGS) entry which is preliminary data.</text>
</comment>
<evidence type="ECO:0000256" key="1">
    <source>
        <dbReference type="SAM" id="MobiDB-lite"/>
    </source>
</evidence>
<evidence type="ECO:0000313" key="3">
    <source>
        <dbReference type="Proteomes" id="UP000735302"/>
    </source>
</evidence>